<reference evidence="2" key="2">
    <citation type="submission" date="2019-07" db="EMBL/GenBank/DDBJ databases">
        <authorList>
            <person name="Seetharam A."/>
            <person name="Woodhouse M."/>
            <person name="Cannon E."/>
        </authorList>
    </citation>
    <scope>NUCLEOTIDE SEQUENCE [LARGE SCALE GENOMIC DNA]</scope>
    <source>
        <strain evidence="2">cv. B73</strain>
    </source>
</reference>
<feature type="compositionally biased region" description="Low complexity" evidence="1">
    <location>
        <begin position="95"/>
        <end position="117"/>
    </location>
</feature>
<dbReference type="AlphaFoldDB" id="A0A804PIK3"/>
<feature type="region of interest" description="Disordered" evidence="1">
    <location>
        <begin position="95"/>
        <end position="118"/>
    </location>
</feature>
<evidence type="ECO:0000313" key="3">
    <source>
        <dbReference type="Proteomes" id="UP000007305"/>
    </source>
</evidence>
<reference evidence="3" key="1">
    <citation type="journal article" date="2009" name="Science">
        <title>The B73 maize genome: complexity, diversity, and dynamics.</title>
        <authorList>
            <person name="Schnable P.S."/>
            <person name="Ware D."/>
            <person name="Fulton R.S."/>
            <person name="Stein J.C."/>
            <person name="Wei F."/>
            <person name="Pasternak S."/>
            <person name="Liang C."/>
            <person name="Zhang J."/>
            <person name="Fulton L."/>
            <person name="Graves T.A."/>
            <person name="Minx P."/>
            <person name="Reily A.D."/>
            <person name="Courtney L."/>
            <person name="Kruchowski S.S."/>
            <person name="Tomlinson C."/>
            <person name="Strong C."/>
            <person name="Delehaunty K."/>
            <person name="Fronick C."/>
            <person name="Courtney B."/>
            <person name="Rock S.M."/>
            <person name="Belter E."/>
            <person name="Du F."/>
            <person name="Kim K."/>
            <person name="Abbott R.M."/>
            <person name="Cotton M."/>
            <person name="Levy A."/>
            <person name="Marchetto P."/>
            <person name="Ochoa K."/>
            <person name="Jackson S.M."/>
            <person name="Gillam B."/>
            <person name="Chen W."/>
            <person name="Yan L."/>
            <person name="Higginbotham J."/>
            <person name="Cardenas M."/>
            <person name="Waligorski J."/>
            <person name="Applebaum E."/>
            <person name="Phelps L."/>
            <person name="Falcone J."/>
            <person name="Kanchi K."/>
            <person name="Thane T."/>
            <person name="Scimone A."/>
            <person name="Thane N."/>
            <person name="Henke J."/>
            <person name="Wang T."/>
            <person name="Ruppert J."/>
            <person name="Shah N."/>
            <person name="Rotter K."/>
            <person name="Hodges J."/>
            <person name="Ingenthron E."/>
            <person name="Cordes M."/>
            <person name="Kohlberg S."/>
            <person name="Sgro J."/>
            <person name="Delgado B."/>
            <person name="Mead K."/>
            <person name="Chinwalla A."/>
            <person name="Leonard S."/>
            <person name="Crouse K."/>
            <person name="Collura K."/>
            <person name="Kudrna D."/>
            <person name="Currie J."/>
            <person name="He R."/>
            <person name="Angelova A."/>
            <person name="Rajasekar S."/>
            <person name="Mueller T."/>
            <person name="Lomeli R."/>
            <person name="Scara G."/>
            <person name="Ko A."/>
            <person name="Delaney K."/>
            <person name="Wissotski M."/>
            <person name="Lopez G."/>
            <person name="Campos D."/>
            <person name="Braidotti M."/>
            <person name="Ashley E."/>
            <person name="Golser W."/>
            <person name="Kim H."/>
            <person name="Lee S."/>
            <person name="Lin J."/>
            <person name="Dujmic Z."/>
            <person name="Kim W."/>
            <person name="Talag J."/>
            <person name="Zuccolo A."/>
            <person name="Fan C."/>
            <person name="Sebastian A."/>
            <person name="Kramer M."/>
            <person name="Spiegel L."/>
            <person name="Nascimento L."/>
            <person name="Zutavern T."/>
            <person name="Miller B."/>
            <person name="Ambroise C."/>
            <person name="Muller S."/>
            <person name="Spooner W."/>
            <person name="Narechania A."/>
            <person name="Ren L."/>
            <person name="Wei S."/>
            <person name="Kumari S."/>
            <person name="Faga B."/>
            <person name="Levy M.J."/>
            <person name="McMahan L."/>
            <person name="Van Buren P."/>
            <person name="Vaughn M.W."/>
            <person name="Ying K."/>
            <person name="Yeh C.-T."/>
            <person name="Emrich S.J."/>
            <person name="Jia Y."/>
            <person name="Kalyanaraman A."/>
            <person name="Hsia A.-P."/>
            <person name="Barbazuk W.B."/>
            <person name="Baucom R.S."/>
            <person name="Brutnell T.P."/>
            <person name="Carpita N.C."/>
            <person name="Chaparro C."/>
            <person name="Chia J.-M."/>
            <person name="Deragon J.-M."/>
            <person name="Estill J.C."/>
            <person name="Fu Y."/>
            <person name="Jeddeloh J.A."/>
            <person name="Han Y."/>
            <person name="Lee H."/>
            <person name="Li P."/>
            <person name="Lisch D.R."/>
            <person name="Liu S."/>
            <person name="Liu Z."/>
            <person name="Nagel D.H."/>
            <person name="McCann M.C."/>
            <person name="SanMiguel P."/>
            <person name="Myers A.M."/>
            <person name="Nettleton D."/>
            <person name="Nguyen J."/>
            <person name="Penning B.W."/>
            <person name="Ponnala L."/>
            <person name="Schneider K.L."/>
            <person name="Schwartz D.C."/>
            <person name="Sharma A."/>
            <person name="Soderlund C."/>
            <person name="Springer N.M."/>
            <person name="Sun Q."/>
            <person name="Wang H."/>
            <person name="Waterman M."/>
            <person name="Westerman R."/>
            <person name="Wolfgruber T.K."/>
            <person name="Yang L."/>
            <person name="Yu Y."/>
            <person name="Zhang L."/>
            <person name="Zhou S."/>
            <person name="Zhu Q."/>
            <person name="Bennetzen J.L."/>
            <person name="Dawe R.K."/>
            <person name="Jiang J."/>
            <person name="Jiang N."/>
            <person name="Presting G.G."/>
            <person name="Wessler S.R."/>
            <person name="Aluru S."/>
            <person name="Martienssen R.A."/>
            <person name="Clifton S.W."/>
            <person name="McCombie W.R."/>
            <person name="Wing R.A."/>
            <person name="Wilson R.K."/>
        </authorList>
    </citation>
    <scope>NUCLEOTIDE SEQUENCE [LARGE SCALE GENOMIC DNA]</scope>
    <source>
        <strain evidence="3">cv. B73</strain>
    </source>
</reference>
<sequence length="152" mass="16102">MEVGSSTTSLLPSMSVRGTFPCFSGWAHRNPATLHVPSNGALPVFTAVQQPAHFPVHGVRVPCAQFFDPKNSSSAQHLPPPSPCARTAADPRRPPLLLLCSPQNSGSSPHLPSLRSPSAKRRCSCSPDTFPGFLAASAARVPRVRRSVQVGC</sequence>
<dbReference type="Gramene" id="Zm00001eb242650_T001">
    <property type="protein sequence ID" value="Zm00001eb242650_P001"/>
    <property type="gene ID" value="Zm00001eb242650"/>
</dbReference>
<accession>A0A804PIK3</accession>
<reference evidence="2" key="3">
    <citation type="submission" date="2021-05" db="UniProtKB">
        <authorList>
            <consortium name="EnsemblPlants"/>
        </authorList>
    </citation>
    <scope>IDENTIFICATION</scope>
    <source>
        <strain evidence="2">cv. B73</strain>
    </source>
</reference>
<dbReference type="InParanoid" id="A0A804PIK3"/>
<organism evidence="2 3">
    <name type="scientific">Zea mays</name>
    <name type="common">Maize</name>
    <dbReference type="NCBI Taxonomy" id="4577"/>
    <lineage>
        <taxon>Eukaryota</taxon>
        <taxon>Viridiplantae</taxon>
        <taxon>Streptophyta</taxon>
        <taxon>Embryophyta</taxon>
        <taxon>Tracheophyta</taxon>
        <taxon>Spermatophyta</taxon>
        <taxon>Magnoliopsida</taxon>
        <taxon>Liliopsida</taxon>
        <taxon>Poales</taxon>
        <taxon>Poaceae</taxon>
        <taxon>PACMAD clade</taxon>
        <taxon>Panicoideae</taxon>
        <taxon>Andropogonodae</taxon>
        <taxon>Andropogoneae</taxon>
        <taxon>Tripsacinae</taxon>
        <taxon>Zea</taxon>
    </lineage>
</organism>
<feature type="region of interest" description="Disordered" evidence="1">
    <location>
        <begin position="71"/>
        <end position="90"/>
    </location>
</feature>
<dbReference type="Proteomes" id="UP000007305">
    <property type="component" value="Chromosome 5"/>
</dbReference>
<dbReference type="EnsemblPlants" id="Zm00001eb242650_T001">
    <property type="protein sequence ID" value="Zm00001eb242650_P001"/>
    <property type="gene ID" value="Zm00001eb242650"/>
</dbReference>
<protein>
    <submittedName>
        <fullName evidence="2">Uncharacterized protein</fullName>
    </submittedName>
</protein>
<name>A0A804PIK3_MAIZE</name>
<keyword evidence="3" id="KW-1185">Reference proteome</keyword>
<proteinExistence type="predicted"/>
<evidence type="ECO:0000256" key="1">
    <source>
        <dbReference type="SAM" id="MobiDB-lite"/>
    </source>
</evidence>
<evidence type="ECO:0000313" key="2">
    <source>
        <dbReference type="EnsemblPlants" id="Zm00001eb242650_P001"/>
    </source>
</evidence>